<keyword evidence="4" id="KW-0819">tRNA processing</keyword>
<dbReference type="GO" id="GO:0008033">
    <property type="term" value="P:tRNA processing"/>
    <property type="evidence" value="ECO:0007669"/>
    <property type="project" value="UniProtKB-KW"/>
</dbReference>
<dbReference type="CDD" id="cd02440">
    <property type="entry name" value="AdoMet_MTases"/>
    <property type="match status" value="1"/>
</dbReference>
<dbReference type="InterPro" id="IPR029063">
    <property type="entry name" value="SAM-dependent_MTases_sf"/>
</dbReference>
<dbReference type="NCBIfam" id="TIGR02143">
    <property type="entry name" value="trmA_only"/>
    <property type="match status" value="1"/>
</dbReference>
<evidence type="ECO:0000313" key="8">
    <source>
        <dbReference type="Proteomes" id="UP000326061"/>
    </source>
</evidence>
<reference evidence="8" key="1">
    <citation type="submission" date="2019-06" db="EMBL/GenBank/DDBJ databases">
        <title>Sulfurimonas gotlandica sp. nov., a chemoautotrophic and psychrotolerant epsilonproteobacterium isolated from a pelagic redoxcline, and an emended description of the genus Sulfurimonas.</title>
        <authorList>
            <person name="Wang S."/>
            <person name="Jiang L."/>
            <person name="Shao Z."/>
        </authorList>
    </citation>
    <scope>NUCLEOTIDE SEQUENCE [LARGE SCALE GENOMIC DNA]</scope>
    <source>
        <strain evidence="8">1-1N</strain>
    </source>
</reference>
<feature type="binding site" evidence="5">
    <location>
        <position position="192"/>
    </location>
    <ligand>
        <name>S-adenosyl-L-methionine</name>
        <dbReference type="ChEBI" id="CHEBI:59789"/>
    </ligand>
</feature>
<dbReference type="PROSITE" id="PS51687">
    <property type="entry name" value="SAM_MT_RNA_M5U"/>
    <property type="match status" value="1"/>
</dbReference>
<dbReference type="InterPro" id="IPR011869">
    <property type="entry name" value="TrmA_MeTrfase"/>
</dbReference>
<feature type="binding site" evidence="5">
    <location>
        <position position="301"/>
    </location>
    <ligand>
        <name>S-adenosyl-L-methionine</name>
        <dbReference type="ChEBI" id="CHEBI:59789"/>
    </ligand>
</feature>
<dbReference type="FunFam" id="3.40.50.150:FF:000012">
    <property type="entry name" value="tRNA/tmRNA (uracil-C(5))-methyltransferase"/>
    <property type="match status" value="1"/>
</dbReference>
<dbReference type="PANTHER" id="PTHR47790:SF2">
    <property type="entry name" value="TRNA_TMRNA (URACIL-C(5))-METHYLTRANSFERASE"/>
    <property type="match status" value="1"/>
</dbReference>
<accession>A0AAJ4A3T6</accession>
<dbReference type="Proteomes" id="UP000326061">
    <property type="component" value="Chromosome"/>
</dbReference>
<dbReference type="AlphaFoldDB" id="A0AAJ4A3T6"/>
<dbReference type="Gene3D" id="2.40.50.1070">
    <property type="match status" value="1"/>
</dbReference>
<keyword evidence="8" id="KW-1185">Reference proteome</keyword>
<dbReference type="GO" id="GO:0032259">
    <property type="term" value="P:methylation"/>
    <property type="evidence" value="ECO:0007669"/>
    <property type="project" value="UniProtKB-KW"/>
</dbReference>
<organism evidence="7 8">
    <name type="scientific">Sulfurimonas xiamenensis</name>
    <dbReference type="NCBI Taxonomy" id="2590021"/>
    <lineage>
        <taxon>Bacteria</taxon>
        <taxon>Pseudomonadati</taxon>
        <taxon>Campylobacterota</taxon>
        <taxon>Epsilonproteobacteria</taxon>
        <taxon>Campylobacterales</taxon>
        <taxon>Sulfurimonadaceae</taxon>
        <taxon>Sulfurimonas</taxon>
    </lineage>
</organism>
<dbReference type="EC" id="2.1.1.35" evidence="7"/>
<name>A0AAJ4A3T6_9BACT</name>
<proteinExistence type="inferred from homology"/>
<gene>
    <name evidence="7" type="primary">trmA</name>
    <name evidence="7" type="ORF">FJR47_05540</name>
</gene>
<dbReference type="GO" id="GO:0005829">
    <property type="term" value="C:cytosol"/>
    <property type="evidence" value="ECO:0007669"/>
    <property type="project" value="TreeGrafter"/>
</dbReference>
<evidence type="ECO:0000256" key="2">
    <source>
        <dbReference type="ARBA" id="ARBA00022679"/>
    </source>
</evidence>
<dbReference type="EMBL" id="CP041166">
    <property type="protein sequence ID" value="QFR43391.1"/>
    <property type="molecule type" value="Genomic_DNA"/>
</dbReference>
<dbReference type="HAMAP" id="MF_01011">
    <property type="entry name" value="RNA_methyltr_TrmA"/>
    <property type="match status" value="1"/>
</dbReference>
<keyword evidence="1 5" id="KW-0489">Methyltransferase</keyword>
<dbReference type="InterPro" id="IPR010280">
    <property type="entry name" value="U5_MeTrfase_fam"/>
</dbReference>
<dbReference type="GO" id="GO:0019843">
    <property type="term" value="F:rRNA binding"/>
    <property type="evidence" value="ECO:0007669"/>
    <property type="project" value="TreeGrafter"/>
</dbReference>
<dbReference type="InterPro" id="IPR030390">
    <property type="entry name" value="MeTrfase_TrmA_AS"/>
</dbReference>
<feature type="binding site" evidence="5">
    <location>
        <position position="241"/>
    </location>
    <ligand>
        <name>S-adenosyl-L-methionine</name>
        <dbReference type="ChEBI" id="CHEBI:59789"/>
    </ligand>
</feature>
<dbReference type="GO" id="GO:0000049">
    <property type="term" value="F:tRNA binding"/>
    <property type="evidence" value="ECO:0007669"/>
    <property type="project" value="TreeGrafter"/>
</dbReference>
<feature type="binding site" evidence="5">
    <location>
        <position position="220"/>
    </location>
    <ligand>
        <name>S-adenosyl-L-methionine</name>
        <dbReference type="ChEBI" id="CHEBI:59789"/>
    </ligand>
</feature>
<comment type="similarity">
    <text evidence="5">Belongs to the class I-like SAM-binding methyltransferase superfamily. RNA M5U methyltransferase family.</text>
</comment>
<dbReference type="KEGG" id="suln:FJR47_05540"/>
<evidence type="ECO:0000313" key="7">
    <source>
        <dbReference type="EMBL" id="QFR43391.1"/>
    </source>
</evidence>
<keyword evidence="3 5" id="KW-0949">S-adenosyl-L-methionine</keyword>
<dbReference type="PROSITE" id="PS01230">
    <property type="entry name" value="TRMA_1"/>
    <property type="match status" value="1"/>
</dbReference>
<feature type="active site" evidence="6">
    <location>
        <position position="326"/>
    </location>
</feature>
<feature type="active site" description="Nucleophile" evidence="5">
    <location>
        <position position="326"/>
    </location>
</feature>
<evidence type="ECO:0000256" key="1">
    <source>
        <dbReference type="ARBA" id="ARBA00022603"/>
    </source>
</evidence>
<evidence type="ECO:0000256" key="4">
    <source>
        <dbReference type="ARBA" id="ARBA00022694"/>
    </source>
</evidence>
<dbReference type="Gene3D" id="3.40.50.150">
    <property type="entry name" value="Vaccinia Virus protein VP39"/>
    <property type="match status" value="1"/>
</dbReference>
<dbReference type="RefSeq" id="WP_152299454.1">
    <property type="nucleotide sequence ID" value="NZ_CP041166.1"/>
</dbReference>
<dbReference type="SUPFAM" id="SSF53335">
    <property type="entry name" value="S-adenosyl-L-methionine-dependent methyltransferases"/>
    <property type="match status" value="1"/>
</dbReference>
<sequence>MNCKYFGECGACRVYEGGYEHQLALKVEVNKERFKLFYSGSISIFKSPQKNYRSRSEFKIWHIEDQIHYAMNHIDKKSIVLIDECPQVTQPIFDLMPKLLKAIKENNIDFKLFGADFLSSNNGETVVSLLYHRKLDLAWKETASKIASELGIYIIGRSRKQKVTIGEDYVTEILNINGEEFRFKYIENSFTQPNSKVNEEMIAWALKNLSHKDTDLLELYCGAGNFTIPFAKNFRKVLATEISKSSINAAKANMDLNSVKNIEFVRMGVEEFTQALDGVREFNRMKDIDINSYNINTIFVDPPRSGMDNATCEFVSRYETILYISCNPETLVRDLEILCKTHRVDDLALFDQFPYTHHAEMGVKLTRKKEYQEKNIKDEI</sequence>
<dbReference type="GO" id="GO:0030697">
    <property type="term" value="F:tRNA (uracil(54)-C5)-methyltransferase activity, S-adenosyl methionine-dependent"/>
    <property type="evidence" value="ECO:0007669"/>
    <property type="project" value="UniProtKB-EC"/>
</dbReference>
<evidence type="ECO:0000256" key="5">
    <source>
        <dbReference type="PROSITE-ProRule" id="PRU01024"/>
    </source>
</evidence>
<dbReference type="Pfam" id="PF05958">
    <property type="entry name" value="tRNA_U5-meth_tr"/>
    <property type="match status" value="1"/>
</dbReference>
<keyword evidence="2 5" id="KW-0808">Transferase</keyword>
<evidence type="ECO:0000256" key="6">
    <source>
        <dbReference type="PROSITE-ProRule" id="PRU10015"/>
    </source>
</evidence>
<dbReference type="PANTHER" id="PTHR47790">
    <property type="entry name" value="TRNA/TMRNA (URACIL-C(5))-METHYLTRANSFERASE"/>
    <property type="match status" value="1"/>
</dbReference>
<evidence type="ECO:0000256" key="3">
    <source>
        <dbReference type="ARBA" id="ARBA00022691"/>
    </source>
</evidence>
<protein>
    <submittedName>
        <fullName evidence="7">tRNA (Uridine(54)-C5)-methyltransferase TrmA</fullName>
        <ecNumber evidence="7">2.1.1.35</ecNumber>
    </submittedName>
</protein>